<evidence type="ECO:0000256" key="3">
    <source>
        <dbReference type="SAM" id="MobiDB-lite"/>
    </source>
</evidence>
<dbReference type="PROSITE" id="PS50966">
    <property type="entry name" value="ZF_SWIM"/>
    <property type="match status" value="1"/>
</dbReference>
<name>A0A5C6FES6_9BACT</name>
<gene>
    <name evidence="7" type="ORF">Poly51_18960</name>
</gene>
<keyword evidence="2" id="KW-0863">Zinc-finger</keyword>
<keyword evidence="2" id="KW-0479">Metal-binding</keyword>
<dbReference type="InterPro" id="IPR038718">
    <property type="entry name" value="SNF2-like_sf"/>
</dbReference>
<evidence type="ECO:0000259" key="5">
    <source>
        <dbReference type="PROSITE" id="PS51192"/>
    </source>
</evidence>
<proteinExistence type="predicted"/>
<keyword evidence="7" id="KW-0547">Nucleotide-binding</keyword>
<dbReference type="GO" id="GO:0016787">
    <property type="term" value="F:hydrolase activity"/>
    <property type="evidence" value="ECO:0007669"/>
    <property type="project" value="UniProtKB-KW"/>
</dbReference>
<dbReference type="Proteomes" id="UP000318288">
    <property type="component" value="Unassembled WGS sequence"/>
</dbReference>
<feature type="compositionally biased region" description="Basic and acidic residues" evidence="3">
    <location>
        <begin position="132"/>
        <end position="142"/>
    </location>
</feature>
<evidence type="ECO:0000313" key="8">
    <source>
        <dbReference type="Proteomes" id="UP000318288"/>
    </source>
</evidence>
<dbReference type="Gene3D" id="3.40.50.300">
    <property type="entry name" value="P-loop containing nucleotide triphosphate hydrolases"/>
    <property type="match status" value="1"/>
</dbReference>
<protein>
    <submittedName>
        <fullName evidence="7">ATP-dependent helicase HepA</fullName>
    </submittedName>
</protein>
<evidence type="ECO:0000259" key="6">
    <source>
        <dbReference type="PROSITE" id="PS51194"/>
    </source>
</evidence>
<dbReference type="GO" id="GO:0004386">
    <property type="term" value="F:helicase activity"/>
    <property type="evidence" value="ECO:0007669"/>
    <property type="project" value="UniProtKB-KW"/>
</dbReference>
<dbReference type="InterPro" id="IPR001650">
    <property type="entry name" value="Helicase_C-like"/>
</dbReference>
<evidence type="ECO:0000313" key="7">
    <source>
        <dbReference type="EMBL" id="TWU59110.1"/>
    </source>
</evidence>
<dbReference type="EMBL" id="SJPW01000002">
    <property type="protein sequence ID" value="TWU59110.1"/>
    <property type="molecule type" value="Genomic_DNA"/>
</dbReference>
<feature type="domain" description="SWIM-type" evidence="4">
    <location>
        <begin position="50"/>
        <end position="90"/>
    </location>
</feature>
<dbReference type="SUPFAM" id="SSF52540">
    <property type="entry name" value="P-loop containing nucleoside triphosphate hydrolases"/>
    <property type="match status" value="2"/>
</dbReference>
<dbReference type="GO" id="GO:0008270">
    <property type="term" value="F:zinc ion binding"/>
    <property type="evidence" value="ECO:0007669"/>
    <property type="project" value="UniProtKB-KW"/>
</dbReference>
<keyword evidence="8" id="KW-1185">Reference proteome</keyword>
<keyword evidence="2" id="KW-0862">Zinc</keyword>
<organism evidence="7 8">
    <name type="scientific">Rubripirellula tenax</name>
    <dbReference type="NCBI Taxonomy" id="2528015"/>
    <lineage>
        <taxon>Bacteria</taxon>
        <taxon>Pseudomonadati</taxon>
        <taxon>Planctomycetota</taxon>
        <taxon>Planctomycetia</taxon>
        <taxon>Pirellulales</taxon>
        <taxon>Pirellulaceae</taxon>
        <taxon>Rubripirellula</taxon>
    </lineage>
</organism>
<feature type="region of interest" description="Disordered" evidence="3">
    <location>
        <begin position="116"/>
        <end position="142"/>
    </location>
</feature>
<keyword evidence="7" id="KW-0067">ATP-binding</keyword>
<feature type="domain" description="Helicase C-terminal" evidence="6">
    <location>
        <begin position="1012"/>
        <end position="1161"/>
    </location>
</feature>
<dbReference type="PROSITE" id="PS51194">
    <property type="entry name" value="HELICASE_CTER"/>
    <property type="match status" value="1"/>
</dbReference>
<dbReference type="InterPro" id="IPR007527">
    <property type="entry name" value="Znf_SWIM"/>
</dbReference>
<evidence type="ECO:0000256" key="1">
    <source>
        <dbReference type="ARBA" id="ARBA00022801"/>
    </source>
</evidence>
<dbReference type="AlphaFoldDB" id="A0A5C6FES6"/>
<dbReference type="PANTHER" id="PTHR10799">
    <property type="entry name" value="SNF2/RAD54 HELICASE FAMILY"/>
    <property type="match status" value="1"/>
</dbReference>
<accession>A0A5C6FES6</accession>
<dbReference type="OrthoDB" id="9814088at2"/>
<evidence type="ECO:0000259" key="4">
    <source>
        <dbReference type="PROSITE" id="PS50966"/>
    </source>
</evidence>
<dbReference type="SMART" id="SM00490">
    <property type="entry name" value="HELICc"/>
    <property type="match status" value="1"/>
</dbReference>
<dbReference type="PROSITE" id="PS51192">
    <property type="entry name" value="HELICASE_ATP_BIND_1"/>
    <property type="match status" value="1"/>
</dbReference>
<dbReference type="InterPro" id="IPR027417">
    <property type="entry name" value="P-loop_NTPase"/>
</dbReference>
<evidence type="ECO:0000256" key="2">
    <source>
        <dbReference type="PROSITE-ProRule" id="PRU00325"/>
    </source>
</evidence>
<comment type="caution">
    <text evidence="7">The sequence shown here is derived from an EMBL/GenBank/DDBJ whole genome shotgun (WGS) entry which is preliminary data.</text>
</comment>
<feature type="compositionally biased region" description="Polar residues" evidence="3">
    <location>
        <begin position="118"/>
        <end position="131"/>
    </location>
</feature>
<dbReference type="InterPro" id="IPR014001">
    <property type="entry name" value="Helicase_ATP-bd"/>
</dbReference>
<dbReference type="Gene3D" id="3.40.50.10810">
    <property type="entry name" value="Tandem AAA-ATPase domain"/>
    <property type="match status" value="1"/>
</dbReference>
<dbReference type="Pfam" id="PF00271">
    <property type="entry name" value="Helicase_C"/>
    <property type="match status" value="1"/>
</dbReference>
<keyword evidence="1" id="KW-0378">Hydrolase</keyword>
<keyword evidence="7" id="KW-0347">Helicase</keyword>
<dbReference type="RefSeq" id="WP_146456484.1">
    <property type="nucleotide sequence ID" value="NZ_SJPW01000002.1"/>
</dbReference>
<dbReference type="GO" id="GO:0005524">
    <property type="term" value="F:ATP binding"/>
    <property type="evidence" value="ECO:0007669"/>
    <property type="project" value="InterPro"/>
</dbReference>
<reference evidence="7 8" key="1">
    <citation type="submission" date="2019-02" db="EMBL/GenBank/DDBJ databases">
        <title>Deep-cultivation of Planctomycetes and their phenomic and genomic characterization uncovers novel biology.</title>
        <authorList>
            <person name="Wiegand S."/>
            <person name="Jogler M."/>
            <person name="Boedeker C."/>
            <person name="Pinto D."/>
            <person name="Vollmers J."/>
            <person name="Rivas-Marin E."/>
            <person name="Kohn T."/>
            <person name="Peeters S.H."/>
            <person name="Heuer A."/>
            <person name="Rast P."/>
            <person name="Oberbeckmann S."/>
            <person name="Bunk B."/>
            <person name="Jeske O."/>
            <person name="Meyerdierks A."/>
            <person name="Storesund J.E."/>
            <person name="Kallscheuer N."/>
            <person name="Luecker S."/>
            <person name="Lage O.M."/>
            <person name="Pohl T."/>
            <person name="Merkel B.J."/>
            <person name="Hornburger P."/>
            <person name="Mueller R.-W."/>
            <person name="Bruemmer F."/>
            <person name="Labrenz M."/>
            <person name="Spormann A.M."/>
            <person name="Op Den Camp H."/>
            <person name="Overmann J."/>
            <person name="Amann R."/>
            <person name="Jetten M.S.M."/>
            <person name="Mascher T."/>
            <person name="Medema M.H."/>
            <person name="Devos D.P."/>
            <person name="Kaster A.-K."/>
            <person name="Ovreas L."/>
            <person name="Rohde M."/>
            <person name="Galperin M.Y."/>
            <person name="Jogler C."/>
        </authorList>
    </citation>
    <scope>NUCLEOTIDE SEQUENCE [LARGE SCALE GENOMIC DNA]</scope>
    <source>
        <strain evidence="7 8">Poly51</strain>
    </source>
</reference>
<dbReference type="SMART" id="SM00487">
    <property type="entry name" value="DEXDc"/>
    <property type="match status" value="1"/>
</dbReference>
<dbReference type="InterPro" id="IPR049730">
    <property type="entry name" value="SNF2/RAD54-like_C"/>
</dbReference>
<feature type="domain" description="Helicase ATP-binding" evidence="5">
    <location>
        <begin position="719"/>
        <end position="892"/>
    </location>
</feature>
<dbReference type="Pfam" id="PF00176">
    <property type="entry name" value="SNF2-rel_dom"/>
    <property type="match status" value="1"/>
</dbReference>
<sequence>MMLSDVCASEFLSGDRSRGSQLAMQRSVRLTSVGSTGALAIADGSCGEEYVVGVDFSDTQNGRLGVTCDCMRYDGGDPCKHLWAMMKTIDASYDVIAQSPKRLQLFDIDASVLDTGDPLNQRQTNRASAQRSAKEEKRSANEERRLRILEAVRASVNRRDAPTAAQPIAAASIQNQSTGKTATTWKESIRSLGSVSPTSGHLESHGIPREVFAESIVQQQHWFVLSLADRMNEQAFNVQVFESKRKKDGQWGTPVACTIAPSRLPASMTHDERAAFATLQPGEDSGQGNYYNPYRPPTFGQFTVHPSRLDESLEVLHTTGRFAWKLGVGKRFEDARRIDDVDTGSAWQFELAINASPENAKSLVVVAGLKRDGKTIPIRSVMLASDLGCALVELPKQERERECDSDDSSPRVGVIKIHAAQASTIRGWQRVGKVTIPGRSIHTLLTELSANHGSFDLRIDPSIDVAHRLGVPLPQCLLKQREKGTASFNAQLLVRYDDRQIAFDDSVQWWFDRRDKSIVRRDRSAEAEFLNAIDVDHFDLLETFDDVEMRIPKSKFIGMVERLQSVGWEVLAEGVALRIATDFDIAISSGIDWFDLHAAANFDGVDVGLPELLAALRKGDNTILLDDGTLGMLPEEWLKRFAGLCDSGEATDDGLRFKRTQALLLDAMLADHQGVQNDRSFTDFCQKLKSFEGVQAVPAPETFTGKLREYQEIGLGWFGFLQDFGFGGCLADDMGLGKTIQVLALLESRRNRRVPKGQIRKPSIAVVPKSLVFNWIDEAKRFTPDLRVLNHTGLDRHEQLKTATRSLAKNKANAFDLIVTTYGTLRNDAETFSKMEFDYAILDEAQAIKNPKSQSAKAARLLRGDHRLAMTGTPVENHLGDLWSLFDFLNPGMLGGAPKTATLDNDEDRKRIEHVSQSLRPFILRRTKQQVLTELPDKTEQTLVCEMSKPQRKIYDEVREHYRLHLSKKVEELGLKRAKIHVLEALLRLRQVACDPRLVDKKSKVTGAKIENLMQNLTELIDEGHKVLVFSQFTQLLALIRSEVNDRDWDHEYLDGKTRKRDACVKRFQEDDTCQLFLISLKAGGNGLNLTAADYVFILDPWWNPAVEAQAIDRAHRMGQSKSVMAYRMICSNTVEEKIITMQQSKRDLADAIISQDKSLISGLTADDLQQLLA</sequence>
<dbReference type="InterPro" id="IPR000330">
    <property type="entry name" value="SNF2_N"/>
</dbReference>
<dbReference type="CDD" id="cd18793">
    <property type="entry name" value="SF2_C_SNF"/>
    <property type="match status" value="1"/>
</dbReference>